<feature type="transmembrane region" description="Helical" evidence="1">
    <location>
        <begin position="62"/>
        <end position="81"/>
    </location>
</feature>
<dbReference type="AlphaFoldDB" id="A0A4Z1KTK9"/>
<evidence type="ECO:0000256" key="1">
    <source>
        <dbReference type="SAM" id="Phobius"/>
    </source>
</evidence>
<protein>
    <submittedName>
        <fullName evidence="2">Uncharacterized protein</fullName>
    </submittedName>
</protein>
<keyword evidence="1" id="KW-0472">Membrane</keyword>
<name>A0A4Z1KTK9_9HELO</name>
<keyword evidence="1" id="KW-0812">Transmembrane</keyword>
<keyword evidence="1" id="KW-1133">Transmembrane helix</keyword>
<dbReference type="EMBL" id="PQXO01000208">
    <property type="protein sequence ID" value="TGO87715.1"/>
    <property type="molecule type" value="Genomic_DNA"/>
</dbReference>
<evidence type="ECO:0000313" key="2">
    <source>
        <dbReference type="EMBL" id="TGO87715.1"/>
    </source>
</evidence>
<reference evidence="2 3" key="1">
    <citation type="submission" date="2017-12" db="EMBL/GenBank/DDBJ databases">
        <title>Comparative genomics of Botrytis spp.</title>
        <authorList>
            <person name="Valero-Jimenez C.A."/>
            <person name="Tapia P."/>
            <person name="Veloso J."/>
            <person name="Silva-Moreno E."/>
            <person name="Staats M."/>
            <person name="Valdes J.H."/>
            <person name="Van Kan J.A.L."/>
        </authorList>
    </citation>
    <scope>NUCLEOTIDE SEQUENCE [LARGE SCALE GENOMIC DNA]</scope>
    <source>
        <strain evidence="2 3">MUCL3349</strain>
    </source>
</reference>
<proteinExistence type="predicted"/>
<sequence>MFTLIGGRASVPLAILIKSTATITPSTQRVSVFSFMYSTALAAAILGFRLSSATMKSLGNYAAHLVGLALMSLALCLSLLLPMGEVAQSPASEPEIDSASVYTNISDSRMQRINSRHAIRGAIPLSIAGFFVTLGQRVQILILQYMPEQFSMNFSEMDYLISLHSPKC</sequence>
<gene>
    <name evidence="2" type="ORF">BPOR_0208g00030</name>
</gene>
<organism evidence="2 3">
    <name type="scientific">Botrytis porri</name>
    <dbReference type="NCBI Taxonomy" id="87229"/>
    <lineage>
        <taxon>Eukaryota</taxon>
        <taxon>Fungi</taxon>
        <taxon>Dikarya</taxon>
        <taxon>Ascomycota</taxon>
        <taxon>Pezizomycotina</taxon>
        <taxon>Leotiomycetes</taxon>
        <taxon>Helotiales</taxon>
        <taxon>Sclerotiniaceae</taxon>
        <taxon>Botrytis</taxon>
    </lineage>
</organism>
<keyword evidence="3" id="KW-1185">Reference proteome</keyword>
<comment type="caution">
    <text evidence="2">The sequence shown here is derived from an EMBL/GenBank/DDBJ whole genome shotgun (WGS) entry which is preliminary data.</text>
</comment>
<dbReference type="Proteomes" id="UP000297280">
    <property type="component" value="Unassembled WGS sequence"/>
</dbReference>
<accession>A0A4Z1KTK9</accession>
<feature type="transmembrane region" description="Helical" evidence="1">
    <location>
        <begin position="31"/>
        <end position="50"/>
    </location>
</feature>
<evidence type="ECO:0000313" key="3">
    <source>
        <dbReference type="Proteomes" id="UP000297280"/>
    </source>
</evidence>